<reference evidence="1 2" key="1">
    <citation type="submission" date="2023-12" db="EMBL/GenBank/DDBJ databases">
        <title>Baltic Sea Cyanobacteria.</title>
        <authorList>
            <person name="Delbaje E."/>
            <person name="Fewer D.P."/>
            <person name="Shishido T.K."/>
        </authorList>
    </citation>
    <scope>NUCLEOTIDE SEQUENCE [LARGE SCALE GENOMIC DNA]</scope>
    <source>
        <strain evidence="1 2">UHCC 0281</strain>
    </source>
</reference>
<gene>
    <name evidence="1" type="ORF">VB739_14045</name>
</gene>
<dbReference type="Proteomes" id="UP001302329">
    <property type="component" value="Unassembled WGS sequence"/>
</dbReference>
<organism evidence="1 2">
    <name type="scientific">Cyanobium gracile UHCC 0281</name>
    <dbReference type="NCBI Taxonomy" id="3110309"/>
    <lineage>
        <taxon>Bacteria</taxon>
        <taxon>Bacillati</taxon>
        <taxon>Cyanobacteriota</taxon>
        <taxon>Cyanophyceae</taxon>
        <taxon>Synechococcales</taxon>
        <taxon>Prochlorococcaceae</taxon>
        <taxon>Cyanobium</taxon>
    </lineage>
</organism>
<name>A0ABU5SYS3_9CYAN</name>
<keyword evidence="2" id="KW-1185">Reference proteome</keyword>
<comment type="caution">
    <text evidence="1">The sequence shown here is derived from an EMBL/GenBank/DDBJ whole genome shotgun (WGS) entry which is preliminary data.</text>
</comment>
<proteinExistence type="predicted"/>
<sequence>MSFLSEAMQLLKDAGDAAGLSEGAIKCHAGCYRDNLSRCNDAMLQYERVWLQQQLRALRDCQGHPVLMDRVGGEQRLNGLVSQSVLFQLLLQNEFARRGLAPVDHHGPVVAAEEAWEITSVQVKREWGILPA</sequence>
<dbReference type="EMBL" id="JAYGHY010000061">
    <property type="protein sequence ID" value="MEA5443677.1"/>
    <property type="molecule type" value="Genomic_DNA"/>
</dbReference>
<accession>A0ABU5SYS3</accession>
<evidence type="ECO:0000313" key="1">
    <source>
        <dbReference type="EMBL" id="MEA5443677.1"/>
    </source>
</evidence>
<evidence type="ECO:0000313" key="2">
    <source>
        <dbReference type="Proteomes" id="UP001302329"/>
    </source>
</evidence>
<dbReference type="RefSeq" id="WP_323357655.1">
    <property type="nucleotide sequence ID" value="NZ_JAYGHY010000061.1"/>
</dbReference>
<protein>
    <submittedName>
        <fullName evidence="1">Uncharacterized protein</fullName>
    </submittedName>
</protein>